<evidence type="ECO:0000256" key="1">
    <source>
        <dbReference type="SAM" id="Phobius"/>
    </source>
</evidence>
<organism evidence="2 3">
    <name type="scientific">Gymnopus androsaceus JB14</name>
    <dbReference type="NCBI Taxonomy" id="1447944"/>
    <lineage>
        <taxon>Eukaryota</taxon>
        <taxon>Fungi</taxon>
        <taxon>Dikarya</taxon>
        <taxon>Basidiomycota</taxon>
        <taxon>Agaricomycotina</taxon>
        <taxon>Agaricomycetes</taxon>
        <taxon>Agaricomycetidae</taxon>
        <taxon>Agaricales</taxon>
        <taxon>Marasmiineae</taxon>
        <taxon>Omphalotaceae</taxon>
        <taxon>Gymnopus</taxon>
    </lineage>
</organism>
<dbReference type="EMBL" id="ML769390">
    <property type="protein sequence ID" value="KAE9408607.1"/>
    <property type="molecule type" value="Genomic_DNA"/>
</dbReference>
<evidence type="ECO:0000313" key="2">
    <source>
        <dbReference type="EMBL" id="KAE9408607.1"/>
    </source>
</evidence>
<sequence>MLPKPVSYPAFRAKTAIRDRKVLDCLRSQARITNFGLLLLSLLTFTSLLYNLGQWITVSSSPPDSILSTLSRDSVITGFLNHLIIVPGHAIWNGASADSRLDETFWTLESYQRSSGRLEAFYQHIAQAQTFSVGIQWVGYLYFLDYSSPPSLTHFNRGQTRSGTTTTEAESYLRLAIQSNLIPSDFVRTTTENYALDSYQNLLFSIARFHEYTGVYPERITVVGYEMKRRRFTDLHRTAIRWPKHQFEYIGIDTRDAKENNIALEGEKLSGYTPYSKDLYGCHSELLRKRRARNHSLRFHPYHTYSPELTSLMEWCPADNTLYGGILPWS</sequence>
<keyword evidence="1" id="KW-1133">Transmembrane helix</keyword>
<reference evidence="2" key="1">
    <citation type="journal article" date="2019" name="Environ. Microbiol.">
        <title>Fungal ecological strategies reflected in gene transcription - a case study of two litter decomposers.</title>
        <authorList>
            <person name="Barbi F."/>
            <person name="Kohler A."/>
            <person name="Barry K."/>
            <person name="Baskaran P."/>
            <person name="Daum C."/>
            <person name="Fauchery L."/>
            <person name="Ihrmark K."/>
            <person name="Kuo A."/>
            <person name="LaButti K."/>
            <person name="Lipzen A."/>
            <person name="Morin E."/>
            <person name="Grigoriev I.V."/>
            <person name="Henrissat B."/>
            <person name="Lindahl B."/>
            <person name="Martin F."/>
        </authorList>
    </citation>
    <scope>NUCLEOTIDE SEQUENCE</scope>
    <source>
        <strain evidence="2">JB14</strain>
    </source>
</reference>
<evidence type="ECO:0000313" key="3">
    <source>
        <dbReference type="Proteomes" id="UP000799118"/>
    </source>
</evidence>
<dbReference type="AlphaFoldDB" id="A0A6A4IHS5"/>
<dbReference type="Proteomes" id="UP000799118">
    <property type="component" value="Unassembled WGS sequence"/>
</dbReference>
<keyword evidence="1" id="KW-0812">Transmembrane</keyword>
<name>A0A6A4IHS5_9AGAR</name>
<protein>
    <submittedName>
        <fullName evidence="2">Uncharacterized protein</fullName>
    </submittedName>
</protein>
<feature type="transmembrane region" description="Helical" evidence="1">
    <location>
        <begin position="35"/>
        <end position="53"/>
    </location>
</feature>
<gene>
    <name evidence="2" type="ORF">BT96DRAFT_985487</name>
</gene>
<dbReference type="InterPro" id="IPR055323">
    <property type="entry name" value="C57A10.07/YOR238W"/>
</dbReference>
<dbReference type="OrthoDB" id="4347at2759"/>
<keyword evidence="1" id="KW-0472">Membrane</keyword>
<dbReference type="PANTHER" id="PTHR28110">
    <property type="entry name" value="TRANSMEMBRANE PROTEIN"/>
    <property type="match status" value="1"/>
</dbReference>
<dbReference type="GO" id="GO:0005737">
    <property type="term" value="C:cytoplasm"/>
    <property type="evidence" value="ECO:0007669"/>
    <property type="project" value="TreeGrafter"/>
</dbReference>
<keyword evidence="3" id="KW-1185">Reference proteome</keyword>
<accession>A0A6A4IHS5</accession>
<proteinExistence type="predicted"/>
<dbReference type="PANTHER" id="PTHR28110:SF1">
    <property type="entry name" value="TRANSMEMBRANE PROTEIN"/>
    <property type="match status" value="1"/>
</dbReference>